<dbReference type="VEuPathDB" id="FungiDB:MYCFIDRAFT_179693"/>
<accession>M3AJ24</accession>
<dbReference type="RefSeq" id="XP_007931913.1">
    <property type="nucleotide sequence ID" value="XM_007933722.1"/>
</dbReference>
<dbReference type="HOGENOM" id="CLU_251586_0_0_1"/>
<reference evidence="2 3" key="1">
    <citation type="journal article" date="2012" name="PLoS Pathog.">
        <title>Diverse lifestyles and strategies of plant pathogenesis encoded in the genomes of eighteen Dothideomycetes fungi.</title>
        <authorList>
            <person name="Ohm R.A."/>
            <person name="Feau N."/>
            <person name="Henrissat B."/>
            <person name="Schoch C.L."/>
            <person name="Horwitz B.A."/>
            <person name="Barry K.W."/>
            <person name="Condon B.J."/>
            <person name="Copeland A.C."/>
            <person name="Dhillon B."/>
            <person name="Glaser F."/>
            <person name="Hesse C.N."/>
            <person name="Kosti I."/>
            <person name="LaButti K."/>
            <person name="Lindquist E.A."/>
            <person name="Lucas S."/>
            <person name="Salamov A.A."/>
            <person name="Bradshaw R.E."/>
            <person name="Ciuffetti L."/>
            <person name="Hamelin R.C."/>
            <person name="Kema G.H.J."/>
            <person name="Lawrence C."/>
            <person name="Scott J.A."/>
            <person name="Spatafora J.W."/>
            <person name="Turgeon B.G."/>
            <person name="de Wit P.J.G.M."/>
            <person name="Zhong S."/>
            <person name="Goodwin S.B."/>
            <person name="Grigoriev I.V."/>
        </authorList>
    </citation>
    <scope>NUCLEOTIDE SEQUENCE [LARGE SCALE GENOMIC DNA]</scope>
    <source>
        <strain evidence="2 3">CIRAD86</strain>
    </source>
</reference>
<dbReference type="Proteomes" id="UP000016932">
    <property type="component" value="Unassembled WGS sequence"/>
</dbReference>
<evidence type="ECO:0000256" key="1">
    <source>
        <dbReference type="SAM" id="MobiDB-lite"/>
    </source>
</evidence>
<gene>
    <name evidence="2" type="ORF">MYCFIDRAFT_179693</name>
</gene>
<evidence type="ECO:0000313" key="3">
    <source>
        <dbReference type="Proteomes" id="UP000016932"/>
    </source>
</evidence>
<organism evidence="2 3">
    <name type="scientific">Pseudocercospora fijiensis (strain CIRAD86)</name>
    <name type="common">Black leaf streak disease fungus</name>
    <name type="synonym">Mycosphaerella fijiensis</name>
    <dbReference type="NCBI Taxonomy" id="383855"/>
    <lineage>
        <taxon>Eukaryota</taxon>
        <taxon>Fungi</taxon>
        <taxon>Dikarya</taxon>
        <taxon>Ascomycota</taxon>
        <taxon>Pezizomycotina</taxon>
        <taxon>Dothideomycetes</taxon>
        <taxon>Dothideomycetidae</taxon>
        <taxon>Mycosphaerellales</taxon>
        <taxon>Mycosphaerellaceae</taxon>
        <taxon>Pseudocercospora</taxon>
    </lineage>
</organism>
<feature type="region of interest" description="Disordered" evidence="1">
    <location>
        <begin position="78"/>
        <end position="123"/>
    </location>
</feature>
<feature type="compositionally biased region" description="Pro residues" evidence="1">
    <location>
        <begin position="82"/>
        <end position="96"/>
    </location>
</feature>
<dbReference type="GeneID" id="19334184"/>
<keyword evidence="3" id="KW-1185">Reference proteome</keyword>
<dbReference type="OrthoDB" id="10439247at2759"/>
<proteinExistence type="predicted"/>
<protein>
    <submittedName>
        <fullName evidence="2">Uncharacterized protein</fullName>
    </submittedName>
</protein>
<evidence type="ECO:0000313" key="2">
    <source>
        <dbReference type="EMBL" id="EME77482.1"/>
    </source>
</evidence>
<dbReference type="KEGG" id="pfj:MYCFIDRAFT_179693"/>
<dbReference type="EMBL" id="KB446565">
    <property type="protein sequence ID" value="EME77482.1"/>
    <property type="molecule type" value="Genomic_DNA"/>
</dbReference>
<feature type="region of interest" description="Disordered" evidence="1">
    <location>
        <begin position="567"/>
        <end position="632"/>
    </location>
</feature>
<name>M3AJ24_PSEFD</name>
<sequence length="1446" mass="163592">MKSTSGGRACADRKPGVYKTFARVYISEPLLSPDHSSPPPSLHTMSHFHNLFQGGPPAKVEVRDVRMDWTPKVKTEDVLLLPPSPPRTPPPSTPRPSRPRPSALRPSTPPIQADRGGVPDRPRRRAGEGWFAWLRAVWQCALALCHALCQGTVCLFRWVVWLGQWIAQLGYCVGCGCDWLISLVDGIRYWTLYPIHAITARRLGRWMLPLMLFLAQCSPGVRYAATIAGRALSMRADDACYSGFRAPPVLFSLNATKPSSWMSVPVQNSMAWDQITREDAAEAAMMQRLNLSHTVLDEWRRGMQGSGREGAAEPLEYVCTAVWRRIEGAAAIVTGRRFVDGMSHRHEVAVEYGEALGELLDRVSIMLDQDQALRSWTSFWWRWLEAVCPEKLMRRIKRSREQEQIGELAWWIREWSVAREQPLLRLYYALARAPLRNQMLVEVLRQMVWAQHWMELLPRNQSACGLSAPTLEEMRAWVAAWPRIIQRNTDDATQQMSIFSIEHEYDDAASDDADANADDLFRGIADATCGTAQAAAGLALHECLLPQTSSARHAPGAVLSHASPFAHRVRKSKHGHEHESLKSQLTAGSPKPEARSRRAASAEPQVQSRSQLGRSRKPPPHPRPQAAPASHPLRKTLDCTLLSATSLAQTLEHRGEKGAERRVLFCCATNVGCTIALTDCASAARPPAHEVRIVGRMRPSASLAHKDQNIARTSVCNAPIHNHTHTYTAIVSLFRKSIAAASASASASSPASPASASLPLWHWPAFANDPRHVTNDTLAQEADQHLLQLSTFSPRYSIPWLMDIYHPIPFTTTAEDDLPAYRHVRPGHISYGAAFAFTLKQRNCEAFRALRHTRRSQALTDELDDFSWLDNLSTQRCTLQFKSARQLLSSLHCLYRFLARHLYLVLKPADYSHWVKRAQILGHRQRHALSPYLDRSPDLFNQHQRIRNMTTTYRSKVTESLDVIAFRIVQCHRQGPEAPCRAKFVPDIEALYRSKAWVDWLDLNALVSYQRMSAMSFFALQMRDTLDRLMRGVKAEQTDFVALVSLQHSHHSLINFIHRLNQPTSNGPTLLHTLGYRAGLYASKHWAHRHDKARTRNPSSHQLTFPPNLEPAPFSSDFLTCLWNLGKAISVSNNNQSTSSDPPITCPLYLSLQRNKNWVFQYFSQLTLSSSPSSPSSPFELPVPEPLEPVGDDWNCEAPQFEGAMPLSGKGLRMGNTEFGRLREWEMFKRQSNGERCVVWEDEENGLDGYGFHEMGGGDGVWCLVDLPWEKDEEGMGKEDGVWGFWRSVDGDREMLWGNETLFETSRERFRKGLCERRREEMMEKEREEKEEEEEEGGKGFFGVGFGELLERVEREFFERVGGVLEEEKEGREKKAFGFEEVVRAFFGSIGRVARWVPRAEIDREYIRSVPNHVPEMKPEKKNIVCGKAGKPGRAETSPGWICMRQ</sequence>